<evidence type="ECO:0000256" key="6">
    <source>
        <dbReference type="SAM" id="Phobius"/>
    </source>
</evidence>
<dbReference type="eggNOG" id="COG0577">
    <property type="taxonomic scope" value="Bacteria"/>
</dbReference>
<accession>F4QLN2</accession>
<keyword evidence="3 6" id="KW-0812">Transmembrane</keyword>
<evidence type="ECO:0000256" key="5">
    <source>
        <dbReference type="ARBA" id="ARBA00023136"/>
    </source>
</evidence>
<dbReference type="Pfam" id="PF02687">
    <property type="entry name" value="FtsX"/>
    <property type="match status" value="2"/>
</dbReference>
<evidence type="ECO:0000259" key="8">
    <source>
        <dbReference type="Pfam" id="PF12704"/>
    </source>
</evidence>
<keyword evidence="10" id="KW-1185">Reference proteome</keyword>
<dbReference type="InterPro" id="IPR050250">
    <property type="entry name" value="Macrolide_Exporter_MacB"/>
</dbReference>
<feature type="transmembrane region" description="Helical" evidence="6">
    <location>
        <begin position="700"/>
        <end position="723"/>
    </location>
</feature>
<dbReference type="Proteomes" id="UP000006512">
    <property type="component" value="Unassembled WGS sequence"/>
</dbReference>
<dbReference type="OrthoDB" id="9770036at2"/>
<feature type="transmembrane region" description="Helical" evidence="6">
    <location>
        <begin position="436"/>
        <end position="459"/>
    </location>
</feature>
<gene>
    <name evidence="9" type="ORF">ABI_19700</name>
</gene>
<evidence type="ECO:0000259" key="7">
    <source>
        <dbReference type="Pfam" id="PF02687"/>
    </source>
</evidence>
<protein>
    <submittedName>
        <fullName evidence="9">Permease family protein</fullName>
    </submittedName>
</protein>
<reference evidence="10" key="1">
    <citation type="submission" date="2011-03" db="EMBL/GenBank/DDBJ databases">
        <title>Draft genome sequence of Brevundimonas diminuta.</title>
        <authorList>
            <person name="Brown P.J.B."/>
            <person name="Buechlein A."/>
            <person name="Hemmerich C."/>
            <person name="Brun Y.V."/>
        </authorList>
    </citation>
    <scope>NUCLEOTIDE SEQUENCE [LARGE SCALE GENOMIC DNA]</scope>
    <source>
        <strain evidence="10">C19</strain>
    </source>
</reference>
<organism evidence="9 10">
    <name type="scientific">Asticcacaulis biprosthecium C19</name>
    <dbReference type="NCBI Taxonomy" id="715226"/>
    <lineage>
        <taxon>Bacteria</taxon>
        <taxon>Pseudomonadati</taxon>
        <taxon>Pseudomonadota</taxon>
        <taxon>Alphaproteobacteria</taxon>
        <taxon>Caulobacterales</taxon>
        <taxon>Caulobacteraceae</taxon>
        <taxon>Asticcacaulis</taxon>
    </lineage>
</organism>
<feature type="transmembrane region" description="Helical" evidence="6">
    <location>
        <begin position="291"/>
        <end position="314"/>
    </location>
</feature>
<keyword evidence="4 6" id="KW-1133">Transmembrane helix</keyword>
<dbReference type="Pfam" id="PF12704">
    <property type="entry name" value="MacB_PCD"/>
    <property type="match status" value="2"/>
</dbReference>
<keyword evidence="5 6" id="KW-0472">Membrane</keyword>
<evidence type="ECO:0000256" key="2">
    <source>
        <dbReference type="ARBA" id="ARBA00022475"/>
    </source>
</evidence>
<dbReference type="AlphaFoldDB" id="F4QLN2"/>
<dbReference type="HOGENOM" id="CLU_008713_1_0_5"/>
<evidence type="ECO:0000313" key="10">
    <source>
        <dbReference type="Proteomes" id="UP000006512"/>
    </source>
</evidence>
<feature type="domain" description="MacB-like periplasmic core" evidence="8">
    <location>
        <begin position="485"/>
        <end position="657"/>
    </location>
</feature>
<dbReference type="GO" id="GO:0005886">
    <property type="term" value="C:plasma membrane"/>
    <property type="evidence" value="ECO:0007669"/>
    <property type="project" value="UniProtKB-SubCell"/>
</dbReference>
<sequence>MIRSFLIAFYRTTARHPLYAVLNVLGLSFGVAVFIVISLYVHFEATFDAWMPKADRIHEITTTRLVWDDKAEPDFASAGVALDAVRAAVPRAPSTQVVTTWSIFQYDGEPVEEEEYLVSAGFFDVFDLPLVAGSKTNALTPDSIVISEAKARKYFGHTDVVGRRIVLRDMIVGVMDVPQGASVSRVYTVTAVLADTPPNSSLRFHFVRLLTPQRAAAFPHWDNWDVSTHRTFVALDGAKALAEANARLDAFVDSHGRSPAIDAQFPGRPRHERLRLRAFPLAKEHLADRKAMAPILALGTLGILAFAIALLNYVNLATARTMIRAREAALRRTLGATEGTLRLQFLGEAALVSLMAVVLGFSLVELALPLVNNLGGTSLRLSYLRTWPFLVGLTTAVLLCGAMAGLYPAFLMAAYRPAAVFASTRTPSGGRLAVRLREILVFLQFTLVTAFLIVVIGFATQLRHIQTSNLGFDREGLLITNALTGATFDPGKISAITSQWVALPNVVSLSSGVTPGPYYDWALLPIRRTLPGAQPVDASVLMIGDHYFNVFEAKLLAGRVLTRDDQVIMEAVQAANRVPITINVVINRRAAQAYGFSSPEAALGQDLIIAKRTLHIVGVVADQRFGPPSEPIVPLVFYSMTQMQEKMSTILRYDGVSEDVMRARMISVWRRLAPDLPLDLVSGNESLEHYYEADRRITRLFVMGACLVGLIGVIGLYGMAAFNTSARSVEIGLRKAMGGSRPRITGLLVTQFLRPVVLANLVAWPTAWWVLDHWLGQFDDRVALSPIFFLLGSGIALLIAVMTVVGLTWNAAGSAPGKTLRHE</sequence>
<feature type="domain" description="ABC3 transporter permease C-terminal" evidence="7">
    <location>
        <begin position="705"/>
        <end position="813"/>
    </location>
</feature>
<keyword evidence="2" id="KW-1003">Cell membrane</keyword>
<dbReference type="PANTHER" id="PTHR30572:SF18">
    <property type="entry name" value="ABC-TYPE MACROLIDE FAMILY EXPORT SYSTEM PERMEASE COMPONENT 2"/>
    <property type="match status" value="1"/>
</dbReference>
<dbReference type="GO" id="GO:0022857">
    <property type="term" value="F:transmembrane transporter activity"/>
    <property type="evidence" value="ECO:0007669"/>
    <property type="project" value="TreeGrafter"/>
</dbReference>
<feature type="domain" description="MacB-like periplasmic core" evidence="8">
    <location>
        <begin position="21"/>
        <end position="250"/>
    </location>
</feature>
<dbReference type="RefSeq" id="WP_006272729.1">
    <property type="nucleotide sequence ID" value="NZ_GL883077.1"/>
</dbReference>
<feature type="transmembrane region" description="Helical" evidence="6">
    <location>
        <begin position="20"/>
        <end position="43"/>
    </location>
</feature>
<feature type="transmembrane region" description="Helical" evidence="6">
    <location>
        <begin position="744"/>
        <end position="767"/>
    </location>
</feature>
<evidence type="ECO:0000313" key="9">
    <source>
        <dbReference type="EMBL" id="EGF93530.1"/>
    </source>
</evidence>
<evidence type="ECO:0000256" key="1">
    <source>
        <dbReference type="ARBA" id="ARBA00004651"/>
    </source>
</evidence>
<dbReference type="PANTHER" id="PTHR30572">
    <property type="entry name" value="MEMBRANE COMPONENT OF TRANSPORTER-RELATED"/>
    <property type="match status" value="1"/>
</dbReference>
<dbReference type="STRING" id="715226.ABI_19700"/>
<evidence type="ECO:0000256" key="3">
    <source>
        <dbReference type="ARBA" id="ARBA00022692"/>
    </source>
</evidence>
<dbReference type="EMBL" id="GL883077">
    <property type="protein sequence ID" value="EGF93530.1"/>
    <property type="molecule type" value="Genomic_DNA"/>
</dbReference>
<dbReference type="InterPro" id="IPR003838">
    <property type="entry name" value="ABC3_permease_C"/>
</dbReference>
<evidence type="ECO:0000256" key="4">
    <source>
        <dbReference type="ARBA" id="ARBA00022989"/>
    </source>
</evidence>
<feature type="transmembrane region" description="Helical" evidence="6">
    <location>
        <begin position="349"/>
        <end position="370"/>
    </location>
</feature>
<feature type="transmembrane region" description="Helical" evidence="6">
    <location>
        <begin position="390"/>
        <end position="415"/>
    </location>
</feature>
<name>F4QLN2_9CAUL</name>
<comment type="subcellular location">
    <subcellularLocation>
        <location evidence="1">Cell membrane</location>
        <topology evidence="1">Multi-pass membrane protein</topology>
    </subcellularLocation>
</comment>
<feature type="domain" description="ABC3 transporter permease C-terminal" evidence="7">
    <location>
        <begin position="301"/>
        <end position="412"/>
    </location>
</feature>
<feature type="transmembrane region" description="Helical" evidence="6">
    <location>
        <begin position="787"/>
        <end position="812"/>
    </location>
</feature>
<proteinExistence type="predicted"/>
<dbReference type="InterPro" id="IPR025857">
    <property type="entry name" value="MacB_PCD"/>
</dbReference>